<feature type="domain" description="Protein kinase" evidence="1">
    <location>
        <begin position="1"/>
        <end position="87"/>
    </location>
</feature>
<organism evidence="2">
    <name type="scientific">Arion vulgaris</name>
    <dbReference type="NCBI Taxonomy" id="1028688"/>
    <lineage>
        <taxon>Eukaryota</taxon>
        <taxon>Metazoa</taxon>
        <taxon>Spiralia</taxon>
        <taxon>Lophotrochozoa</taxon>
        <taxon>Mollusca</taxon>
        <taxon>Gastropoda</taxon>
        <taxon>Heterobranchia</taxon>
        <taxon>Euthyneura</taxon>
        <taxon>Panpulmonata</taxon>
        <taxon>Eupulmonata</taxon>
        <taxon>Stylommatophora</taxon>
        <taxon>Helicina</taxon>
        <taxon>Arionoidea</taxon>
        <taxon>Arionidae</taxon>
        <taxon>Arion</taxon>
    </lineage>
</organism>
<dbReference type="Pfam" id="PF07714">
    <property type="entry name" value="PK_Tyr_Ser-Thr"/>
    <property type="match status" value="1"/>
</dbReference>
<dbReference type="PANTHER" id="PTHR24416:SF620">
    <property type="entry name" value="TYROSINE-PROTEIN KINASE RECEPTOR TORSO"/>
    <property type="match status" value="1"/>
</dbReference>
<evidence type="ECO:0000313" key="2">
    <source>
        <dbReference type="EMBL" id="CEK55089.1"/>
    </source>
</evidence>
<dbReference type="GO" id="GO:0043235">
    <property type="term" value="C:receptor complex"/>
    <property type="evidence" value="ECO:0007669"/>
    <property type="project" value="TreeGrafter"/>
</dbReference>
<dbReference type="InterPro" id="IPR001245">
    <property type="entry name" value="Ser-Thr/Tyr_kinase_cat_dom"/>
</dbReference>
<dbReference type="InterPro" id="IPR000719">
    <property type="entry name" value="Prot_kinase_dom"/>
</dbReference>
<dbReference type="SUPFAM" id="SSF56112">
    <property type="entry name" value="Protein kinase-like (PK-like)"/>
    <property type="match status" value="1"/>
</dbReference>
<feature type="non-terminal residue" evidence="2">
    <location>
        <position position="87"/>
    </location>
</feature>
<dbReference type="GO" id="GO:0005524">
    <property type="term" value="F:ATP binding"/>
    <property type="evidence" value="ECO:0007669"/>
    <property type="project" value="InterPro"/>
</dbReference>
<dbReference type="InterPro" id="IPR008266">
    <property type="entry name" value="Tyr_kinase_AS"/>
</dbReference>
<dbReference type="PANTHER" id="PTHR24416">
    <property type="entry name" value="TYROSINE-PROTEIN KINASE RECEPTOR"/>
    <property type="match status" value="1"/>
</dbReference>
<dbReference type="InterPro" id="IPR011009">
    <property type="entry name" value="Kinase-like_dom_sf"/>
</dbReference>
<dbReference type="Gene3D" id="1.10.510.10">
    <property type="entry name" value="Transferase(Phosphotransferase) domain 1"/>
    <property type="match status" value="1"/>
</dbReference>
<dbReference type="PROSITE" id="PS00109">
    <property type="entry name" value="PROTEIN_KINASE_TYR"/>
    <property type="match status" value="1"/>
</dbReference>
<dbReference type="GO" id="GO:0005886">
    <property type="term" value="C:plasma membrane"/>
    <property type="evidence" value="ECO:0007669"/>
    <property type="project" value="TreeGrafter"/>
</dbReference>
<accession>A0A0B6YG01</accession>
<sequence length="87" mass="9736">YSTSCNLNSAAGNNKEKRYDNTASEKKYSNLATTECDLITSRDVMSFALQICRGLDHLAKNKIVHRDVAARNVLVFEHKVVKISDFG</sequence>
<dbReference type="AlphaFoldDB" id="A0A0B6YG01"/>
<feature type="non-terminal residue" evidence="2">
    <location>
        <position position="1"/>
    </location>
</feature>
<protein>
    <recommendedName>
        <fullName evidence="1">Protein kinase domain-containing protein</fullName>
    </recommendedName>
</protein>
<gene>
    <name evidence="2" type="primary">ORF24344</name>
</gene>
<name>A0A0B6YG01_9EUPU</name>
<dbReference type="EMBL" id="HACG01008224">
    <property type="protein sequence ID" value="CEK55089.1"/>
    <property type="molecule type" value="Transcribed_RNA"/>
</dbReference>
<reference evidence="2" key="1">
    <citation type="submission" date="2014-12" db="EMBL/GenBank/DDBJ databases">
        <title>Insight into the proteome of Arion vulgaris.</title>
        <authorList>
            <person name="Aradska J."/>
            <person name="Bulat T."/>
            <person name="Smidak R."/>
            <person name="Sarate P."/>
            <person name="Gangsoo J."/>
            <person name="Sialana F."/>
            <person name="Bilban M."/>
            <person name="Lubec G."/>
        </authorList>
    </citation>
    <scope>NUCLEOTIDE SEQUENCE</scope>
    <source>
        <tissue evidence="2">Skin</tissue>
    </source>
</reference>
<dbReference type="PROSITE" id="PS50011">
    <property type="entry name" value="PROTEIN_KINASE_DOM"/>
    <property type="match status" value="1"/>
</dbReference>
<evidence type="ECO:0000259" key="1">
    <source>
        <dbReference type="PROSITE" id="PS50011"/>
    </source>
</evidence>
<dbReference type="GO" id="GO:0004714">
    <property type="term" value="F:transmembrane receptor protein tyrosine kinase activity"/>
    <property type="evidence" value="ECO:0007669"/>
    <property type="project" value="TreeGrafter"/>
</dbReference>
<dbReference type="InterPro" id="IPR050122">
    <property type="entry name" value="RTK"/>
</dbReference>
<proteinExistence type="predicted"/>
<dbReference type="GO" id="GO:0007169">
    <property type="term" value="P:cell surface receptor protein tyrosine kinase signaling pathway"/>
    <property type="evidence" value="ECO:0007669"/>
    <property type="project" value="TreeGrafter"/>
</dbReference>